<dbReference type="SUPFAM" id="SSF52374">
    <property type="entry name" value="Nucleotidylyl transferase"/>
    <property type="match status" value="1"/>
</dbReference>
<dbReference type="FunFam" id="1.10.730.10:FF:000006">
    <property type="entry name" value="Arginyl-tRNA synthetase 2, mitochondrial"/>
    <property type="match status" value="1"/>
</dbReference>
<reference evidence="13" key="1">
    <citation type="submission" date="2017-09" db="EMBL/GenBank/DDBJ databases">
        <title>Depth-based differentiation of microbial function through sediment-hosted aquifers and enrichment of novel symbionts in the deep terrestrial subsurface.</title>
        <authorList>
            <person name="Probst A.J."/>
            <person name="Ladd B."/>
            <person name="Jarett J.K."/>
            <person name="Geller-Mcgrath D.E."/>
            <person name="Sieber C.M.K."/>
            <person name="Emerson J.B."/>
            <person name="Anantharaman K."/>
            <person name="Thomas B.C."/>
            <person name="Malmstrom R."/>
            <person name="Stieglmeier M."/>
            <person name="Klingl A."/>
            <person name="Woyke T."/>
            <person name="Ryan C.M."/>
            <person name="Banfield J.F."/>
        </authorList>
    </citation>
    <scope>NUCLEOTIDE SEQUENCE [LARGE SCALE GENOMIC DNA]</scope>
</reference>
<dbReference type="GO" id="GO:0004814">
    <property type="term" value="F:arginine-tRNA ligase activity"/>
    <property type="evidence" value="ECO:0007669"/>
    <property type="project" value="UniProtKB-UniRule"/>
</dbReference>
<dbReference type="InterPro" id="IPR036695">
    <property type="entry name" value="Arg-tRNA-synth_N_sf"/>
</dbReference>
<evidence type="ECO:0000256" key="2">
    <source>
        <dbReference type="ARBA" id="ARBA00022598"/>
    </source>
</evidence>
<organism evidence="12 13">
    <name type="scientific">Candidatus Buchananbacteria bacterium CG10_big_fil_rev_8_21_14_0_10_33_19</name>
    <dbReference type="NCBI Taxonomy" id="1974525"/>
    <lineage>
        <taxon>Bacteria</taxon>
        <taxon>Candidatus Buchananiibacteriota</taxon>
    </lineage>
</organism>
<keyword evidence="2 8" id="KW-0436">Ligase</keyword>
<dbReference type="Proteomes" id="UP000229056">
    <property type="component" value="Unassembled WGS sequence"/>
</dbReference>
<evidence type="ECO:0000313" key="13">
    <source>
        <dbReference type="Proteomes" id="UP000229056"/>
    </source>
</evidence>
<dbReference type="InterPro" id="IPR001278">
    <property type="entry name" value="Arg-tRNA-ligase"/>
</dbReference>
<evidence type="ECO:0000259" key="11">
    <source>
        <dbReference type="SMART" id="SM01016"/>
    </source>
</evidence>
<keyword evidence="5 8" id="KW-0648">Protein biosynthesis</keyword>
<evidence type="ECO:0000256" key="3">
    <source>
        <dbReference type="ARBA" id="ARBA00022741"/>
    </source>
</evidence>
<sequence length="568" mass="64758">MDYIILKIKKQIIDLIAQAIEVDFDLHKLEVVVPPDSMMGDLAVPCFYLSKITRQSPNQIAQELAEKINSGGVIKEIKNIGAYLNFFIDPEILGKSVNNEIQKNKDIYGGAKNSPKKIMLEFSQPNTHKEFHVGHLRNAILGNSLVNILRFSGHKVTAVNYIGDIGAHVAKCLWAYDKFYSAKELPENKGKFLGQVYTDGSQKIESNLEYKKEVDEVLQKLETGDKKWTALWKKTRKWSLDDFDRIYKILGVKFDHFFYESEVEKPGKKMVAELLEQGVAQKSEGAVIIDLEKYHLKQFLLLKSDGSSLYSTKELALAKLKFEKFKIDESIVVVDSRQSFYLQQFFKTMEVIGFDKKMIHIPYEFVTLKDGAMASRKGNVVLFEDFYNQVVDRATIETKNRHEDWPEKKINEVARKIALSAIKFNMLKVGNNSVITFDIDEALSFDGFSGPYIQYTCSRISSVLKKAKVTTFSTIDYSKLNSDLEKEILLQLASFPEVVAESAKNYDPSQVAKYLFDLAKLFSAFYQKSPIINSTKEIKEARLILVDSIRKVLINGLDLLGIEPLDQM</sequence>
<dbReference type="PRINTS" id="PR01038">
    <property type="entry name" value="TRNASYNTHARG"/>
</dbReference>
<dbReference type="InterPro" id="IPR005148">
    <property type="entry name" value="Arg-tRNA-synth_N"/>
</dbReference>
<dbReference type="InterPro" id="IPR014729">
    <property type="entry name" value="Rossmann-like_a/b/a_fold"/>
</dbReference>
<keyword evidence="4 8" id="KW-0067">ATP-binding</keyword>
<gene>
    <name evidence="8 12" type="primary">argS</name>
    <name evidence="12" type="ORF">COT80_02060</name>
</gene>
<comment type="subunit">
    <text evidence="8">Monomer.</text>
</comment>
<keyword evidence="3 8" id="KW-0547">Nucleotide-binding</keyword>
<feature type="domain" description="Arginyl tRNA synthetase N-terminal" evidence="11">
    <location>
        <begin position="10"/>
        <end position="88"/>
    </location>
</feature>
<dbReference type="SUPFAM" id="SSF55190">
    <property type="entry name" value="Arginyl-tRNA synthetase (ArgRS), N-terminal 'additional' domain"/>
    <property type="match status" value="1"/>
</dbReference>
<dbReference type="EC" id="6.1.1.19" evidence="8"/>
<dbReference type="InterPro" id="IPR008909">
    <property type="entry name" value="DALR_anticod-bd"/>
</dbReference>
<dbReference type="Pfam" id="PF00750">
    <property type="entry name" value="tRNA-synt_1d"/>
    <property type="match status" value="1"/>
</dbReference>
<comment type="caution">
    <text evidence="12">The sequence shown here is derived from an EMBL/GenBank/DDBJ whole genome shotgun (WGS) entry which is preliminary data.</text>
</comment>
<evidence type="ECO:0000256" key="5">
    <source>
        <dbReference type="ARBA" id="ARBA00022917"/>
    </source>
</evidence>
<evidence type="ECO:0000256" key="4">
    <source>
        <dbReference type="ARBA" id="ARBA00022840"/>
    </source>
</evidence>
<dbReference type="InterPro" id="IPR035684">
    <property type="entry name" value="ArgRS_core"/>
</dbReference>
<dbReference type="GO" id="GO:0006420">
    <property type="term" value="P:arginyl-tRNA aminoacylation"/>
    <property type="evidence" value="ECO:0007669"/>
    <property type="project" value="UniProtKB-UniRule"/>
</dbReference>
<keyword evidence="6 8" id="KW-0030">Aminoacyl-tRNA synthetase</keyword>
<dbReference type="Pfam" id="PF05746">
    <property type="entry name" value="DALR_1"/>
    <property type="match status" value="1"/>
</dbReference>
<dbReference type="GO" id="GO:0005737">
    <property type="term" value="C:cytoplasm"/>
    <property type="evidence" value="ECO:0007669"/>
    <property type="project" value="UniProtKB-SubCell"/>
</dbReference>
<proteinExistence type="inferred from homology"/>
<dbReference type="SMART" id="SM01016">
    <property type="entry name" value="Arg_tRNA_synt_N"/>
    <property type="match status" value="1"/>
</dbReference>
<dbReference type="PANTHER" id="PTHR11956">
    <property type="entry name" value="ARGINYL-TRNA SYNTHETASE"/>
    <property type="match status" value="1"/>
</dbReference>
<name>A0A2H0W6S0_9BACT</name>
<dbReference type="NCBIfam" id="TIGR00456">
    <property type="entry name" value="argS"/>
    <property type="match status" value="1"/>
</dbReference>
<evidence type="ECO:0000313" key="12">
    <source>
        <dbReference type="EMBL" id="PIS06330.1"/>
    </source>
</evidence>
<dbReference type="Gene3D" id="3.40.50.620">
    <property type="entry name" value="HUPs"/>
    <property type="match status" value="1"/>
</dbReference>
<evidence type="ECO:0000259" key="10">
    <source>
        <dbReference type="SMART" id="SM00836"/>
    </source>
</evidence>
<dbReference type="EMBL" id="PEZY01000005">
    <property type="protein sequence ID" value="PIS06330.1"/>
    <property type="molecule type" value="Genomic_DNA"/>
</dbReference>
<evidence type="ECO:0000256" key="6">
    <source>
        <dbReference type="ARBA" id="ARBA00023146"/>
    </source>
</evidence>
<evidence type="ECO:0000256" key="8">
    <source>
        <dbReference type="HAMAP-Rule" id="MF_00123"/>
    </source>
</evidence>
<dbReference type="GO" id="GO:0005524">
    <property type="term" value="F:ATP binding"/>
    <property type="evidence" value="ECO:0007669"/>
    <property type="project" value="UniProtKB-UniRule"/>
</dbReference>
<dbReference type="SUPFAM" id="SSF47323">
    <property type="entry name" value="Anticodon-binding domain of a subclass of class I aminoacyl-tRNA synthetases"/>
    <property type="match status" value="1"/>
</dbReference>
<comment type="similarity">
    <text evidence="1 8 9">Belongs to the class-I aminoacyl-tRNA synthetase family.</text>
</comment>
<comment type="subcellular location">
    <subcellularLocation>
        <location evidence="8">Cytoplasm</location>
    </subcellularLocation>
</comment>
<comment type="catalytic activity">
    <reaction evidence="7 8">
        <text>tRNA(Arg) + L-arginine + ATP = L-arginyl-tRNA(Arg) + AMP + diphosphate</text>
        <dbReference type="Rhea" id="RHEA:20301"/>
        <dbReference type="Rhea" id="RHEA-COMP:9658"/>
        <dbReference type="Rhea" id="RHEA-COMP:9673"/>
        <dbReference type="ChEBI" id="CHEBI:30616"/>
        <dbReference type="ChEBI" id="CHEBI:32682"/>
        <dbReference type="ChEBI" id="CHEBI:33019"/>
        <dbReference type="ChEBI" id="CHEBI:78442"/>
        <dbReference type="ChEBI" id="CHEBI:78513"/>
        <dbReference type="ChEBI" id="CHEBI:456215"/>
        <dbReference type="EC" id="6.1.1.19"/>
    </reaction>
</comment>
<dbReference type="AlphaFoldDB" id="A0A2H0W6S0"/>
<dbReference type="HAMAP" id="MF_00123">
    <property type="entry name" value="Arg_tRNA_synth"/>
    <property type="match status" value="1"/>
</dbReference>
<dbReference type="PANTHER" id="PTHR11956:SF5">
    <property type="entry name" value="ARGININE--TRNA LIGASE, CYTOPLASMIC"/>
    <property type="match status" value="1"/>
</dbReference>
<dbReference type="Gene3D" id="3.30.1360.70">
    <property type="entry name" value="Arginyl tRNA synthetase N-terminal domain"/>
    <property type="match status" value="1"/>
</dbReference>
<keyword evidence="8" id="KW-0963">Cytoplasm</keyword>
<dbReference type="Gene3D" id="1.10.730.10">
    <property type="entry name" value="Isoleucyl-tRNA Synthetase, Domain 1"/>
    <property type="match status" value="1"/>
</dbReference>
<evidence type="ECO:0000256" key="1">
    <source>
        <dbReference type="ARBA" id="ARBA00005594"/>
    </source>
</evidence>
<dbReference type="InterPro" id="IPR009080">
    <property type="entry name" value="tRNAsynth_Ia_anticodon-bd"/>
</dbReference>
<evidence type="ECO:0000256" key="9">
    <source>
        <dbReference type="RuleBase" id="RU363038"/>
    </source>
</evidence>
<protein>
    <recommendedName>
        <fullName evidence="8">Arginine--tRNA ligase</fullName>
        <ecNumber evidence="8">6.1.1.19</ecNumber>
    </recommendedName>
    <alternativeName>
        <fullName evidence="8">Arginyl-tRNA synthetase</fullName>
        <shortName evidence="8">ArgRS</shortName>
    </alternativeName>
</protein>
<feature type="domain" description="DALR anticodon binding" evidence="10">
    <location>
        <begin position="453"/>
        <end position="568"/>
    </location>
</feature>
<feature type="short sequence motif" description="'HIGH' region" evidence="8">
    <location>
        <begin position="125"/>
        <end position="135"/>
    </location>
</feature>
<accession>A0A2H0W6S0</accession>
<evidence type="ECO:0000256" key="7">
    <source>
        <dbReference type="ARBA" id="ARBA00049339"/>
    </source>
</evidence>
<dbReference type="Pfam" id="PF03485">
    <property type="entry name" value="Arg_tRNA_synt_N"/>
    <property type="match status" value="1"/>
</dbReference>
<dbReference type="SMART" id="SM00836">
    <property type="entry name" value="DALR_1"/>
    <property type="match status" value="1"/>
</dbReference>
<dbReference type="CDD" id="cd07956">
    <property type="entry name" value="Anticodon_Ia_Arg"/>
    <property type="match status" value="1"/>
</dbReference>